<evidence type="ECO:0000259" key="1">
    <source>
        <dbReference type="Pfam" id="PF13349"/>
    </source>
</evidence>
<comment type="caution">
    <text evidence="3">The sequence shown here is derived from an EMBL/GenBank/DDBJ whole genome shotgun (WGS) entry which is preliminary data.</text>
</comment>
<sequence>MSNERDRILRLLEDGKITADQATRLIEALGSERPETDFCVPPSPPFGPRHFRVRGVGRGLDRIPDVVATAVASAMKNGYEPGEERSTDFPGKRYLLVKSVSGDLEVTRSAEERIGLSYSGGAVKVRSSGDQVVVRTMAGDVSATVPAEGRLELEVVSGDVSIIEVGSRIEVKTVSGDVDISQTTGDAQVRTVSGDVNLDRVSGSFVVQTRAGDVDLVTSGPVSGSVSTKSGDVTVALGSDPNLVLEMAIEEDGDISVEESLPHEVLEERERYMKVKFGAGSRTLVVKTCDGDIDVREATEK</sequence>
<reference evidence="3" key="1">
    <citation type="submission" date="2019-03" db="EMBL/GenBank/DDBJ databases">
        <title>Lake Tanganyika Metagenome-Assembled Genomes (MAGs).</title>
        <authorList>
            <person name="Tran P."/>
        </authorList>
    </citation>
    <scope>NUCLEOTIDE SEQUENCE</scope>
    <source>
        <strain evidence="3">K_DeepCast_150m_m2_040</strain>
    </source>
</reference>
<name>A0A938BPD0_UNCW3</name>
<dbReference type="AlphaFoldDB" id="A0A938BPD0"/>
<dbReference type="EMBL" id="VGIR01000017">
    <property type="protein sequence ID" value="MBM3331061.1"/>
    <property type="molecule type" value="Genomic_DNA"/>
</dbReference>
<evidence type="ECO:0000313" key="4">
    <source>
        <dbReference type="Proteomes" id="UP000779900"/>
    </source>
</evidence>
<protein>
    <submittedName>
        <fullName evidence="3">DUF4097 domain-containing protein</fullName>
    </submittedName>
</protein>
<proteinExistence type="predicted"/>
<evidence type="ECO:0000259" key="2">
    <source>
        <dbReference type="Pfam" id="PF22746"/>
    </source>
</evidence>
<dbReference type="Pfam" id="PF22746">
    <property type="entry name" value="SHOCT-like_DUF2089-C"/>
    <property type="match status" value="1"/>
</dbReference>
<dbReference type="InterPro" id="IPR053959">
    <property type="entry name" value="YvlB/LiaX_N"/>
</dbReference>
<dbReference type="Proteomes" id="UP000779900">
    <property type="component" value="Unassembled WGS sequence"/>
</dbReference>
<dbReference type="Pfam" id="PF13349">
    <property type="entry name" value="DUF4097"/>
    <property type="match status" value="1"/>
</dbReference>
<organism evidence="3 4">
    <name type="scientific">candidate division WOR-3 bacterium</name>
    <dbReference type="NCBI Taxonomy" id="2052148"/>
    <lineage>
        <taxon>Bacteria</taxon>
        <taxon>Bacteria division WOR-3</taxon>
    </lineage>
</organism>
<gene>
    <name evidence="3" type="ORF">FJY68_04315</name>
</gene>
<feature type="domain" description="YvlB/LiaX N-terminal" evidence="2">
    <location>
        <begin position="3"/>
        <end position="33"/>
    </location>
</feature>
<accession>A0A938BPD0</accession>
<feature type="domain" description="DUF4097" evidence="1">
    <location>
        <begin position="130"/>
        <end position="295"/>
    </location>
</feature>
<dbReference type="InterPro" id="IPR025164">
    <property type="entry name" value="Toastrack_DUF4097"/>
</dbReference>
<evidence type="ECO:0000313" key="3">
    <source>
        <dbReference type="EMBL" id="MBM3331061.1"/>
    </source>
</evidence>